<organism evidence="1 2">
    <name type="scientific">Periplaneta americana</name>
    <name type="common">American cockroach</name>
    <name type="synonym">Blatta americana</name>
    <dbReference type="NCBI Taxonomy" id="6978"/>
    <lineage>
        <taxon>Eukaryota</taxon>
        <taxon>Metazoa</taxon>
        <taxon>Ecdysozoa</taxon>
        <taxon>Arthropoda</taxon>
        <taxon>Hexapoda</taxon>
        <taxon>Insecta</taxon>
        <taxon>Pterygota</taxon>
        <taxon>Neoptera</taxon>
        <taxon>Polyneoptera</taxon>
        <taxon>Dictyoptera</taxon>
        <taxon>Blattodea</taxon>
        <taxon>Blattoidea</taxon>
        <taxon>Blattidae</taxon>
        <taxon>Blattinae</taxon>
        <taxon>Periplaneta</taxon>
    </lineage>
</organism>
<evidence type="ECO:0000313" key="1">
    <source>
        <dbReference type="EMBL" id="KAJ4445007.1"/>
    </source>
</evidence>
<accession>A0ABQ8TGY5</accession>
<dbReference type="EMBL" id="JAJSOF020000011">
    <property type="protein sequence ID" value="KAJ4445007.1"/>
    <property type="molecule type" value="Genomic_DNA"/>
</dbReference>
<dbReference type="Proteomes" id="UP001148838">
    <property type="component" value="Unassembled WGS sequence"/>
</dbReference>
<sequence length="177" mass="20212">METECLKIKNRRSDTCSWKRNILKKVKVKGTEDVTYSGKLVAERRTGQDCRPQKDSCCTCGSLMVKIRSPSLNDAAKKVAAAEMVVHKRRASKYLAALTAIGSFDKIVHRFPVRGHSYLPCDRDSGVIKRATAKRDRIYTPIEYVELIVNCTQQGKFVVHMVDTKEVLDFNNWWPIF</sequence>
<evidence type="ECO:0000313" key="2">
    <source>
        <dbReference type="Proteomes" id="UP001148838"/>
    </source>
</evidence>
<proteinExistence type="predicted"/>
<name>A0ABQ8TGY5_PERAM</name>
<gene>
    <name evidence="1" type="ORF">ANN_06806</name>
</gene>
<protein>
    <submittedName>
        <fullName evidence="1">Uncharacterized protein</fullName>
    </submittedName>
</protein>
<comment type="caution">
    <text evidence="1">The sequence shown here is derived from an EMBL/GenBank/DDBJ whole genome shotgun (WGS) entry which is preliminary data.</text>
</comment>
<keyword evidence="2" id="KW-1185">Reference proteome</keyword>
<reference evidence="1 2" key="1">
    <citation type="journal article" date="2022" name="Allergy">
        <title>Genome assembly and annotation of Periplaneta americana reveal a comprehensive cockroach allergen profile.</title>
        <authorList>
            <person name="Wang L."/>
            <person name="Xiong Q."/>
            <person name="Saelim N."/>
            <person name="Wang L."/>
            <person name="Nong W."/>
            <person name="Wan A.T."/>
            <person name="Shi M."/>
            <person name="Liu X."/>
            <person name="Cao Q."/>
            <person name="Hui J.H.L."/>
            <person name="Sookrung N."/>
            <person name="Leung T.F."/>
            <person name="Tungtrongchitr A."/>
            <person name="Tsui S.K.W."/>
        </authorList>
    </citation>
    <scope>NUCLEOTIDE SEQUENCE [LARGE SCALE GENOMIC DNA]</scope>
    <source>
        <strain evidence="1">PWHHKU_190912</strain>
    </source>
</reference>